<dbReference type="STRING" id="653667.S9X7F5"/>
<dbReference type="GO" id="GO:0005737">
    <property type="term" value="C:cytoplasm"/>
    <property type="evidence" value="ECO:0007669"/>
    <property type="project" value="UniProtKB-SubCell"/>
</dbReference>
<dbReference type="OMA" id="HPIFHPE"/>
<evidence type="ECO:0000259" key="5">
    <source>
        <dbReference type="Pfam" id="PF08577"/>
    </source>
</evidence>
<dbReference type="HOGENOM" id="CLU_1027307_0_0_1"/>
<protein>
    <submittedName>
        <fullName evidence="6">PI31 proteasome regulator</fullName>
    </submittedName>
</protein>
<organism evidence="6 7">
    <name type="scientific">Schizosaccharomyces cryophilus (strain OY26 / ATCC MYA-4695 / CBS 11777 / NBRC 106824 / NRRL Y48691)</name>
    <name type="common">Fission yeast</name>
    <dbReference type="NCBI Taxonomy" id="653667"/>
    <lineage>
        <taxon>Eukaryota</taxon>
        <taxon>Fungi</taxon>
        <taxon>Dikarya</taxon>
        <taxon>Ascomycota</taxon>
        <taxon>Taphrinomycotina</taxon>
        <taxon>Schizosaccharomycetes</taxon>
        <taxon>Schizosaccharomycetales</taxon>
        <taxon>Schizosaccharomycetaceae</taxon>
        <taxon>Schizosaccharomyces</taxon>
    </lineage>
</organism>
<comment type="subcellular location">
    <subcellularLocation>
        <location evidence="1">Cytoplasm</location>
    </subcellularLocation>
</comment>
<reference evidence="6 7" key="1">
    <citation type="journal article" date="2011" name="Science">
        <title>Comparative functional genomics of the fission yeasts.</title>
        <authorList>
            <person name="Rhind N."/>
            <person name="Chen Z."/>
            <person name="Yassour M."/>
            <person name="Thompson D.A."/>
            <person name="Haas B.J."/>
            <person name="Habib N."/>
            <person name="Wapinski I."/>
            <person name="Roy S."/>
            <person name="Lin M.F."/>
            <person name="Heiman D.I."/>
            <person name="Young S.K."/>
            <person name="Furuya K."/>
            <person name="Guo Y."/>
            <person name="Pidoux A."/>
            <person name="Chen H.M."/>
            <person name="Robbertse B."/>
            <person name="Goldberg J.M."/>
            <person name="Aoki K."/>
            <person name="Bayne E.H."/>
            <person name="Berlin A.M."/>
            <person name="Desjardins C.A."/>
            <person name="Dobbs E."/>
            <person name="Dukaj L."/>
            <person name="Fan L."/>
            <person name="FitzGerald M.G."/>
            <person name="French C."/>
            <person name="Gujja S."/>
            <person name="Hansen K."/>
            <person name="Keifenheim D."/>
            <person name="Levin J.Z."/>
            <person name="Mosher R.A."/>
            <person name="Mueller C.A."/>
            <person name="Pfiffner J."/>
            <person name="Priest M."/>
            <person name="Russ C."/>
            <person name="Smialowska A."/>
            <person name="Swoboda P."/>
            <person name="Sykes S.M."/>
            <person name="Vaughn M."/>
            <person name="Vengrova S."/>
            <person name="Yoder R."/>
            <person name="Zeng Q."/>
            <person name="Allshire R."/>
            <person name="Baulcombe D."/>
            <person name="Birren B.W."/>
            <person name="Brown W."/>
            <person name="Ekwall K."/>
            <person name="Kellis M."/>
            <person name="Leatherwood J."/>
            <person name="Levin H."/>
            <person name="Margalit H."/>
            <person name="Martienssen R."/>
            <person name="Nieduszynski C.A."/>
            <person name="Spatafora J.W."/>
            <person name="Friedman N."/>
            <person name="Dalgaard J.Z."/>
            <person name="Baumann P."/>
            <person name="Niki H."/>
            <person name="Regev A."/>
            <person name="Nusbaum C."/>
        </authorList>
    </citation>
    <scope>NUCLEOTIDE SEQUENCE [LARGE SCALE GENOMIC DNA]</scope>
    <source>
        <strain evidence="7">OY26 / ATCC MYA-4695 / CBS 11777 / NBRC 106824 / NRRL Y48691</strain>
    </source>
</reference>
<keyword evidence="3" id="KW-0963">Cytoplasm</keyword>
<sequence>MDKNQYFERVQGKFHRALLIAGTTFQKCVLPDGKVLTQIPKDYTDGAEFIYNVNNVFDISVKIVFWKDWFYVLCLNTTSNKTATRAFHNEQLADDWNLKSLVDDVLPSNEDIQAQNQDEPSSEEPKNTIQSTTHPRFVDVQPSDAPFGILAPFGNLPNQKPLFPSIGADDLYPAGVGASGNSGGMHPTFNHPIFHPEEGTSTVGEEGPPNIPYVPSGARYDPTSPNDLRAFQDPFGNRFSQRKTRPGEGFKFPGEPDNDEFMPPGSSDMFM</sequence>
<dbReference type="eggNOG" id="ENOG502RZMJ">
    <property type="taxonomic scope" value="Eukaryota"/>
</dbReference>
<dbReference type="PANTHER" id="PTHR13266:SF1">
    <property type="entry name" value="PROTEASOME INHIBITOR PI31 SUBUNIT"/>
    <property type="match status" value="1"/>
</dbReference>
<keyword evidence="6" id="KW-0647">Proteasome</keyword>
<evidence type="ECO:0000313" key="7">
    <source>
        <dbReference type="Proteomes" id="UP000015464"/>
    </source>
</evidence>
<dbReference type="PANTHER" id="PTHR13266">
    <property type="entry name" value="PROTEASOME INHIBITOR"/>
    <property type="match status" value="1"/>
</dbReference>
<gene>
    <name evidence="6" type="ORF">SPOG_04750</name>
</gene>
<dbReference type="GO" id="GO:0070628">
    <property type="term" value="F:proteasome binding"/>
    <property type="evidence" value="ECO:0007669"/>
    <property type="project" value="InterPro"/>
</dbReference>
<dbReference type="GO" id="GO:0043161">
    <property type="term" value="P:proteasome-mediated ubiquitin-dependent protein catabolic process"/>
    <property type="evidence" value="ECO:0007669"/>
    <property type="project" value="InterPro"/>
</dbReference>
<dbReference type="GO" id="GO:0000502">
    <property type="term" value="C:proteasome complex"/>
    <property type="evidence" value="ECO:0007669"/>
    <property type="project" value="UniProtKB-KW"/>
</dbReference>
<dbReference type="InterPro" id="IPR045128">
    <property type="entry name" value="PI31-like"/>
</dbReference>
<dbReference type="GeneID" id="25039063"/>
<evidence type="ECO:0000256" key="4">
    <source>
        <dbReference type="SAM" id="MobiDB-lite"/>
    </source>
</evidence>
<keyword evidence="7" id="KW-1185">Reference proteome</keyword>
<accession>S9X7F5</accession>
<dbReference type="RefSeq" id="XP_013022895.1">
    <property type="nucleotide sequence ID" value="XM_013167441.1"/>
</dbReference>
<dbReference type="EMBL" id="KE546989">
    <property type="protein sequence ID" value="EPY53022.1"/>
    <property type="molecule type" value="Genomic_DNA"/>
</dbReference>
<feature type="region of interest" description="Disordered" evidence="4">
    <location>
        <begin position="220"/>
        <end position="271"/>
    </location>
</feature>
<dbReference type="InterPro" id="IPR013886">
    <property type="entry name" value="PI31_Prot_C"/>
</dbReference>
<name>S9X7F5_SCHCR</name>
<feature type="domain" description="PI31 proteasome regulator C-terminal" evidence="5">
    <location>
        <begin position="166"/>
        <end position="225"/>
    </location>
</feature>
<evidence type="ECO:0000256" key="1">
    <source>
        <dbReference type="ARBA" id="ARBA00004496"/>
    </source>
</evidence>
<evidence type="ECO:0000313" key="6">
    <source>
        <dbReference type="EMBL" id="EPY53022.1"/>
    </source>
</evidence>
<evidence type="ECO:0000256" key="3">
    <source>
        <dbReference type="ARBA" id="ARBA00022490"/>
    </source>
</evidence>
<dbReference type="Pfam" id="PF08577">
    <property type="entry name" value="PI31_Prot_C"/>
    <property type="match status" value="1"/>
</dbReference>
<proteinExistence type="inferred from homology"/>
<comment type="similarity">
    <text evidence="2">Belongs to the proteasome inhibitor PI31 family.</text>
</comment>
<dbReference type="OrthoDB" id="68090at2759"/>
<evidence type="ECO:0000256" key="2">
    <source>
        <dbReference type="ARBA" id="ARBA00006405"/>
    </source>
</evidence>
<dbReference type="AlphaFoldDB" id="S9X7F5"/>
<dbReference type="GO" id="GO:0004866">
    <property type="term" value="F:endopeptidase inhibitor activity"/>
    <property type="evidence" value="ECO:0007669"/>
    <property type="project" value="InterPro"/>
</dbReference>
<dbReference type="Proteomes" id="UP000015464">
    <property type="component" value="Unassembled WGS sequence"/>
</dbReference>
<feature type="region of interest" description="Disordered" evidence="4">
    <location>
        <begin position="113"/>
        <end position="138"/>
    </location>
</feature>